<feature type="region of interest" description="Disordered" evidence="2">
    <location>
        <begin position="57"/>
        <end position="79"/>
    </location>
</feature>
<evidence type="ECO:0000313" key="4">
    <source>
        <dbReference type="Proteomes" id="UP000716291"/>
    </source>
</evidence>
<dbReference type="InterPro" id="IPR011010">
    <property type="entry name" value="DNA_brk_join_enz"/>
</dbReference>
<dbReference type="PANTHER" id="PTHR35617:SF3">
    <property type="entry name" value="CORE-BINDING (CB) DOMAIN-CONTAINING PROTEIN"/>
    <property type="match status" value="1"/>
</dbReference>
<dbReference type="InterPro" id="IPR013762">
    <property type="entry name" value="Integrase-like_cat_sf"/>
</dbReference>
<dbReference type="GO" id="GO:0006310">
    <property type="term" value="P:DNA recombination"/>
    <property type="evidence" value="ECO:0007669"/>
    <property type="project" value="UniProtKB-KW"/>
</dbReference>
<dbReference type="GO" id="GO:0003677">
    <property type="term" value="F:DNA binding"/>
    <property type="evidence" value="ECO:0007669"/>
    <property type="project" value="InterPro"/>
</dbReference>
<keyword evidence="1" id="KW-0233">DNA recombination</keyword>
<organism evidence="3 4">
    <name type="scientific">Rhizopus oryzae</name>
    <name type="common">Mucormycosis agent</name>
    <name type="synonym">Rhizopus arrhizus var. delemar</name>
    <dbReference type="NCBI Taxonomy" id="64495"/>
    <lineage>
        <taxon>Eukaryota</taxon>
        <taxon>Fungi</taxon>
        <taxon>Fungi incertae sedis</taxon>
        <taxon>Mucoromycota</taxon>
        <taxon>Mucoromycotina</taxon>
        <taxon>Mucoromycetes</taxon>
        <taxon>Mucorales</taxon>
        <taxon>Mucorineae</taxon>
        <taxon>Rhizopodaceae</taxon>
        <taxon>Rhizopus</taxon>
    </lineage>
</organism>
<reference evidence="3" key="1">
    <citation type="journal article" date="2020" name="Microb. Genom.">
        <title>Genetic diversity of clinical and environmental Mucorales isolates obtained from an investigation of mucormycosis cases among solid organ transplant recipients.</title>
        <authorList>
            <person name="Nguyen M.H."/>
            <person name="Kaul D."/>
            <person name="Muto C."/>
            <person name="Cheng S.J."/>
            <person name="Richter R.A."/>
            <person name="Bruno V.M."/>
            <person name="Liu G."/>
            <person name="Beyhan S."/>
            <person name="Sundermann A.J."/>
            <person name="Mounaud S."/>
            <person name="Pasculle A.W."/>
            <person name="Nierman W.C."/>
            <person name="Driscoll E."/>
            <person name="Cumbie R."/>
            <person name="Clancy C.J."/>
            <person name="Dupont C.L."/>
        </authorList>
    </citation>
    <scope>NUCLEOTIDE SEQUENCE</scope>
    <source>
        <strain evidence="3">GL11</strain>
    </source>
</reference>
<name>A0A9P6WZB6_RHIOR</name>
<sequence length="461" mass="52390">MDRSKLGKEKSRCLCSETQPSTNRVLDTESRSQCNSNRCLPTRLENQEFVSLSSVEVNTTSIEEDQRTKTKGGSLNNTDVAQPILVSNNSENETSTTSISVASKQKMVPSRMEIIHNYRKKVGLDDITISFLAKKTRESTNRMYDNGWNKWGQWCLIYDKNPEEYNAVNVLQFLRSNIKYSNAHLNGLRSSIASVFAVIHEDKLPIAENNMIKDFFIAKKKSEVKIPAHHQLFTWDITILLRHIKETLSSSAELSLQQLQVKTILLLCMATMWRPRSDIGRLQFQDVHIQAEENSHNITLHSREPKEAQVKSTILGEFEDKDLYPVHSLIQFLNNTNNFRQNLPRDHSLFLTYLAQTDKPSDSVRPTTVANWIKDEMEKAGIDITKFQAHSIRTASSTEAVELGHSRRAVKSHAGWSLLADTFEKYYFKPSSQKSSSTAINNSIFSSAENSITFSAFVTST</sequence>
<dbReference type="EMBL" id="JAANQT010002785">
    <property type="protein sequence ID" value="KAG1301842.1"/>
    <property type="molecule type" value="Genomic_DNA"/>
</dbReference>
<evidence type="ECO:0000256" key="1">
    <source>
        <dbReference type="ARBA" id="ARBA00023172"/>
    </source>
</evidence>
<dbReference type="AlphaFoldDB" id="A0A9P6WZB6"/>
<dbReference type="Proteomes" id="UP000716291">
    <property type="component" value="Unassembled WGS sequence"/>
</dbReference>
<evidence type="ECO:0008006" key="5">
    <source>
        <dbReference type="Google" id="ProtNLM"/>
    </source>
</evidence>
<dbReference type="GO" id="GO:0015074">
    <property type="term" value="P:DNA integration"/>
    <property type="evidence" value="ECO:0007669"/>
    <property type="project" value="InterPro"/>
</dbReference>
<evidence type="ECO:0000313" key="3">
    <source>
        <dbReference type="EMBL" id="KAG1301842.1"/>
    </source>
</evidence>
<dbReference type="Gene3D" id="1.10.443.10">
    <property type="entry name" value="Intergrase catalytic core"/>
    <property type="match status" value="1"/>
</dbReference>
<accession>A0A9P6WZB6</accession>
<proteinExistence type="predicted"/>
<comment type="caution">
    <text evidence="3">The sequence shown here is derived from an EMBL/GenBank/DDBJ whole genome shotgun (WGS) entry which is preliminary data.</text>
</comment>
<dbReference type="SUPFAM" id="SSF56349">
    <property type="entry name" value="DNA breaking-rejoining enzymes"/>
    <property type="match status" value="1"/>
</dbReference>
<dbReference type="PANTHER" id="PTHR35617">
    <property type="entry name" value="PHAGE_INTEGRASE DOMAIN-CONTAINING PROTEIN"/>
    <property type="match status" value="1"/>
</dbReference>
<gene>
    <name evidence="3" type="ORF">G6F64_011440</name>
</gene>
<protein>
    <recommendedName>
        <fullName evidence="5">Tyr recombinase domain-containing protein</fullName>
    </recommendedName>
</protein>
<keyword evidence="4" id="KW-1185">Reference proteome</keyword>
<evidence type="ECO:0000256" key="2">
    <source>
        <dbReference type="SAM" id="MobiDB-lite"/>
    </source>
</evidence>